<dbReference type="EMBL" id="CP133772">
    <property type="protein sequence ID" value="WYY00392.1"/>
    <property type="molecule type" value="Genomic_DNA"/>
</dbReference>
<dbReference type="RefSeq" id="WP_393970730.1">
    <property type="nucleotide sequence ID" value="NZ_CP133772.1"/>
</dbReference>
<feature type="transmembrane region" description="Helical" evidence="5">
    <location>
        <begin position="379"/>
        <end position="398"/>
    </location>
</feature>
<feature type="transmembrane region" description="Helical" evidence="5">
    <location>
        <begin position="152"/>
        <end position="172"/>
    </location>
</feature>
<feature type="transmembrane region" description="Helical" evidence="5">
    <location>
        <begin position="224"/>
        <end position="245"/>
    </location>
</feature>
<dbReference type="AlphaFoldDB" id="A0AAX4NHP5"/>
<dbReference type="InterPro" id="IPR050367">
    <property type="entry name" value="APC_superfamily"/>
</dbReference>
<dbReference type="Proteomes" id="UP001451606">
    <property type="component" value="Chromosome"/>
</dbReference>
<keyword evidence="7" id="KW-1185">Reference proteome</keyword>
<feature type="transmembrane region" description="Helical" evidence="5">
    <location>
        <begin position="42"/>
        <end position="58"/>
    </location>
</feature>
<dbReference type="GO" id="GO:0016020">
    <property type="term" value="C:membrane"/>
    <property type="evidence" value="ECO:0007669"/>
    <property type="project" value="UniProtKB-SubCell"/>
</dbReference>
<dbReference type="Gene3D" id="1.20.1740.10">
    <property type="entry name" value="Amino acid/polyamine transporter I"/>
    <property type="match status" value="1"/>
</dbReference>
<evidence type="ECO:0000313" key="6">
    <source>
        <dbReference type="EMBL" id="WYY00392.1"/>
    </source>
</evidence>
<evidence type="ECO:0000256" key="1">
    <source>
        <dbReference type="ARBA" id="ARBA00004141"/>
    </source>
</evidence>
<dbReference type="PIRSF" id="PIRSF006060">
    <property type="entry name" value="AA_transporter"/>
    <property type="match status" value="1"/>
</dbReference>
<dbReference type="GeneID" id="95967698"/>
<evidence type="ECO:0000313" key="7">
    <source>
        <dbReference type="Proteomes" id="UP001451606"/>
    </source>
</evidence>
<keyword evidence="4 5" id="KW-0472">Membrane</keyword>
<dbReference type="PANTHER" id="PTHR42770:SF11">
    <property type="entry name" value="INNER MEMBRANE TRANSPORT PROTEIN YBAT"/>
    <property type="match status" value="1"/>
</dbReference>
<feature type="transmembrane region" description="Helical" evidence="5">
    <location>
        <begin position="88"/>
        <end position="113"/>
    </location>
</feature>
<dbReference type="KEGG" id="omr:OXIME_000962"/>
<name>A0AAX4NHP5_9ARCH</name>
<feature type="transmembrane region" description="Helical" evidence="5">
    <location>
        <begin position="12"/>
        <end position="36"/>
    </location>
</feature>
<protein>
    <submittedName>
        <fullName evidence="6">APC family permease</fullName>
    </submittedName>
</protein>
<keyword evidence="2 5" id="KW-0812">Transmembrane</keyword>
<organism evidence="6 7">
    <name type="scientific">Oxyplasma meridianum</name>
    <dbReference type="NCBI Taxonomy" id="3073602"/>
    <lineage>
        <taxon>Archaea</taxon>
        <taxon>Methanobacteriati</taxon>
        <taxon>Thermoplasmatota</taxon>
        <taxon>Thermoplasmata</taxon>
        <taxon>Thermoplasmatales</taxon>
        <taxon>Thermoplasmataceae</taxon>
        <taxon>Oxyplasma</taxon>
    </lineage>
</organism>
<keyword evidence="3 5" id="KW-1133">Transmembrane helix</keyword>
<evidence type="ECO:0000256" key="5">
    <source>
        <dbReference type="SAM" id="Phobius"/>
    </source>
</evidence>
<evidence type="ECO:0000256" key="3">
    <source>
        <dbReference type="ARBA" id="ARBA00022989"/>
    </source>
</evidence>
<feature type="transmembrane region" description="Helical" evidence="5">
    <location>
        <begin position="319"/>
        <end position="339"/>
    </location>
</feature>
<feature type="transmembrane region" description="Helical" evidence="5">
    <location>
        <begin position="119"/>
        <end position="140"/>
    </location>
</feature>
<gene>
    <name evidence="6" type="ORF">OXIME_000962</name>
</gene>
<proteinExistence type="predicted"/>
<evidence type="ECO:0000256" key="4">
    <source>
        <dbReference type="ARBA" id="ARBA00023136"/>
    </source>
</evidence>
<reference evidence="6 7" key="1">
    <citation type="submission" date="2023-09" db="EMBL/GenBank/DDBJ databases">
        <authorList>
            <person name="Golyshina O.V."/>
            <person name="Lunev E.A."/>
            <person name="Bargiela R."/>
            <person name="Gaines M.C."/>
            <person name="Daum B."/>
            <person name="Bale N.J."/>
            <person name="Koenen M."/>
            <person name="Sinninghe Damst J.S."/>
            <person name="Yakimov M."/>
            <person name="Golyshin P.N."/>
        </authorList>
    </citation>
    <scope>NUCLEOTIDE SEQUENCE [LARGE SCALE GENOMIC DNA]</scope>
    <source>
        <strain evidence="6 7">M1</strain>
    </source>
</reference>
<dbReference type="PANTHER" id="PTHR42770">
    <property type="entry name" value="AMINO ACID TRANSPORTER-RELATED"/>
    <property type="match status" value="1"/>
</dbReference>
<feature type="transmembrane region" description="Helical" evidence="5">
    <location>
        <begin position="192"/>
        <end position="212"/>
    </location>
</feature>
<sequence length="448" mass="49396">MVEGKIGTVGSVMQSIGSVGPMLNVVGIFAIISAFWRPIWEVVLFAFSISFLTVYTPMKISEKVTSNGGYYSFNGIAGHKSAGVFVSYIYMAYGFLALPAITLFMSGVLISVLPDASGIMFYFIPLIVIFISGMEVFIISRGMGISIRYIEIFGFLEVAFLIFVSFLMIFHADSYFSRSSGPFLGSGFWEGTLFGILMFSGVGSSIFISENTKNSKFLTGRSIIIAYLATGAAMVFASYAVQSFIGPDITGYNGNPFILITLIRSAFGGIFMDIFLFFALMSSANLAVSYLNAFRNSVMSMHRDGIFQRKSFGKKKFSSFYILIFLINGLLTISFYFTLGSFEGFVVMSGCVSLLFLSIHSISNITLTRFSFSRRETTGKIIPPASTVFLAFIMVMYLSGSGLETAITDAFYGTIVLASLMFLAVMKIYRKNQYATINFIENDQRSFD</sequence>
<feature type="transmembrane region" description="Helical" evidence="5">
    <location>
        <begin position="410"/>
        <end position="429"/>
    </location>
</feature>
<accession>A0AAX4NHP5</accession>
<comment type="subcellular location">
    <subcellularLocation>
        <location evidence="1">Membrane</location>
        <topology evidence="1">Multi-pass membrane protein</topology>
    </subcellularLocation>
</comment>
<evidence type="ECO:0000256" key="2">
    <source>
        <dbReference type="ARBA" id="ARBA00022692"/>
    </source>
</evidence>
<feature type="transmembrane region" description="Helical" evidence="5">
    <location>
        <begin position="345"/>
        <end position="367"/>
    </location>
</feature>